<dbReference type="PANTHER" id="PTHR15744:SF0">
    <property type="entry name" value="KH HOMOLOGY DOMAIN-CONTAINING PROTEIN 4"/>
    <property type="match status" value="1"/>
</dbReference>
<evidence type="ECO:0000313" key="4">
    <source>
        <dbReference type="EMBL" id="CAE8702826.1"/>
    </source>
</evidence>
<dbReference type="InterPro" id="IPR036612">
    <property type="entry name" value="KH_dom_type_1_sf"/>
</dbReference>
<organism evidence="4 5">
    <name type="scientific">Polarella glacialis</name>
    <name type="common">Dinoflagellate</name>
    <dbReference type="NCBI Taxonomy" id="89957"/>
    <lineage>
        <taxon>Eukaryota</taxon>
        <taxon>Sar</taxon>
        <taxon>Alveolata</taxon>
        <taxon>Dinophyceae</taxon>
        <taxon>Suessiales</taxon>
        <taxon>Suessiaceae</taxon>
        <taxon>Polarella</taxon>
    </lineage>
</organism>
<proteinExistence type="predicted"/>
<dbReference type="Proteomes" id="UP000626109">
    <property type="component" value="Unassembled WGS sequence"/>
</dbReference>
<dbReference type="PROSITE" id="PS50084">
    <property type="entry name" value="KH_TYPE_1"/>
    <property type="match status" value="1"/>
</dbReference>
<feature type="region of interest" description="Disordered" evidence="2">
    <location>
        <begin position="1"/>
        <end position="32"/>
    </location>
</feature>
<reference evidence="4" key="1">
    <citation type="submission" date="2021-02" db="EMBL/GenBank/DDBJ databases">
        <authorList>
            <person name="Dougan E. K."/>
            <person name="Rhodes N."/>
            <person name="Thang M."/>
            <person name="Chan C."/>
        </authorList>
    </citation>
    <scope>NUCLEOTIDE SEQUENCE</scope>
</reference>
<dbReference type="Pfam" id="PF22675">
    <property type="entry name" value="KH-I_KHDC4-BBP"/>
    <property type="match status" value="1"/>
</dbReference>
<name>A0A813KH11_POLGL</name>
<evidence type="ECO:0000256" key="1">
    <source>
        <dbReference type="PROSITE-ProRule" id="PRU00117"/>
    </source>
</evidence>
<comment type="caution">
    <text evidence="4">The sequence shown here is derived from an EMBL/GenBank/DDBJ whole genome shotgun (WGS) entry which is preliminary data.</text>
</comment>
<protein>
    <recommendedName>
        <fullName evidence="3">KHDC4/BBP-like KH-domain type I domain-containing protein</fullName>
    </recommendedName>
</protein>
<dbReference type="InterPro" id="IPR031121">
    <property type="entry name" value="RIK/BLOM7"/>
</dbReference>
<keyword evidence="1" id="KW-0694">RNA-binding</keyword>
<feature type="compositionally biased region" description="Low complexity" evidence="2">
    <location>
        <begin position="16"/>
        <end position="32"/>
    </location>
</feature>
<dbReference type="GO" id="GO:0005634">
    <property type="term" value="C:nucleus"/>
    <property type="evidence" value="ECO:0007669"/>
    <property type="project" value="InterPro"/>
</dbReference>
<evidence type="ECO:0000256" key="2">
    <source>
        <dbReference type="SAM" id="MobiDB-lite"/>
    </source>
</evidence>
<gene>
    <name evidence="4" type="ORF">PGLA2088_LOCUS32616</name>
</gene>
<dbReference type="PANTHER" id="PTHR15744">
    <property type="entry name" value="BLOM7"/>
    <property type="match status" value="1"/>
</dbReference>
<dbReference type="SUPFAM" id="SSF54791">
    <property type="entry name" value="Eukaryotic type KH-domain (KH-domain type I)"/>
    <property type="match status" value="1"/>
</dbReference>
<dbReference type="GO" id="GO:0003723">
    <property type="term" value="F:RNA binding"/>
    <property type="evidence" value="ECO:0007669"/>
    <property type="project" value="UniProtKB-UniRule"/>
</dbReference>
<dbReference type="EMBL" id="CAJNNW010030233">
    <property type="protein sequence ID" value="CAE8702826.1"/>
    <property type="molecule type" value="Genomic_DNA"/>
</dbReference>
<dbReference type="InterPro" id="IPR055256">
    <property type="entry name" value="KH_1_KHDC4/BBP-like"/>
</dbReference>
<accession>A0A813KH11</accession>
<evidence type="ECO:0000313" key="5">
    <source>
        <dbReference type="Proteomes" id="UP000626109"/>
    </source>
</evidence>
<dbReference type="AlphaFoldDB" id="A0A813KH11"/>
<sequence>RGTDIIDLPEPAQDLSKASSPAASAQPGLGFLGRGAQQQQQLGLVNLRVKNTFLDTHGGPGDWSPAADHRRYATCPGEPFLRDMCEGDSDMEGSEEPWPYALGASPMPDQSPARRQGRMVYATEDLQEEFYTHQVPAARELSPAIRGRRATEDLQDRMFFQSFAEAEHPSSASIPLLLPSPLPLPKAALQSFMATAPSAAEPPGCPPGFVSIETAAAAVAAAARGSSSCFQHSAPPYGWPPMPPALFMQQHLALAHATMSAGGWPFGPWPSPLLPTGLPMSMSMPGSGSPITGSCIGSSRRPRLWAHIYLHMQMEGFDLVPRLIGRGGCNMRKIAEATGSKIRIRGRGSGHLEIDGKTEAPTPLMVAVTTDRADPEFLTVKELKSVEGRYLAFCQKGGKQPASPCYSIGLLQPNAVEALGPLMSSIPQCGLTKQG</sequence>
<dbReference type="Gene3D" id="3.30.1370.10">
    <property type="entry name" value="K Homology domain, type 1"/>
    <property type="match status" value="1"/>
</dbReference>
<evidence type="ECO:0000259" key="3">
    <source>
        <dbReference type="Pfam" id="PF22675"/>
    </source>
</evidence>
<feature type="domain" description="KHDC4/BBP-like KH-domain type I" evidence="3">
    <location>
        <begin position="315"/>
        <end position="372"/>
    </location>
</feature>
<feature type="non-terminal residue" evidence="4">
    <location>
        <position position="435"/>
    </location>
</feature>